<dbReference type="AlphaFoldDB" id="A0A509LPJ3"/>
<evidence type="ECO:0000313" key="1">
    <source>
        <dbReference type="EMBL" id="MBF2231100.1"/>
    </source>
</evidence>
<dbReference type="Pfam" id="PF10899">
    <property type="entry name" value="AbiGi"/>
    <property type="match status" value="1"/>
</dbReference>
<dbReference type="InterPro" id="IPR021223">
    <property type="entry name" value="AbiGi"/>
</dbReference>
<organism evidence="1 2">
    <name type="scientific">Staphylococcus epidermidis</name>
    <dbReference type="NCBI Taxonomy" id="1282"/>
    <lineage>
        <taxon>Bacteria</taxon>
        <taxon>Bacillati</taxon>
        <taxon>Bacillota</taxon>
        <taxon>Bacilli</taxon>
        <taxon>Bacillales</taxon>
        <taxon>Staphylococcaceae</taxon>
        <taxon>Staphylococcus</taxon>
    </lineage>
</organism>
<evidence type="ECO:0000313" key="2">
    <source>
        <dbReference type="Proteomes" id="UP000648077"/>
    </source>
</evidence>
<gene>
    <name evidence="1" type="ORF">H3963_11885</name>
</gene>
<accession>A0A509LPJ3</accession>
<reference evidence="1" key="1">
    <citation type="submission" date="2020-08" db="EMBL/GenBank/DDBJ databases">
        <title>Changes in the skin microbiome associated with squamous cell carcinoma in transplant recipients.</title>
        <authorList>
            <person name="Zaugg J."/>
            <person name="Krueger A."/>
            <person name="Lachner N."/>
        </authorList>
    </citation>
    <scope>NUCLEOTIDE SEQUENCE</scope>
    <source>
        <strain evidence="1">R5988</strain>
    </source>
</reference>
<dbReference type="RefSeq" id="WP_002504699.1">
    <property type="nucleotide sequence ID" value="NZ_CP040883.1"/>
</dbReference>
<comment type="caution">
    <text evidence="1">The sequence shown here is derived from an EMBL/GenBank/DDBJ whole genome shotgun (WGS) entry which is preliminary data.</text>
</comment>
<proteinExistence type="predicted"/>
<dbReference type="EMBL" id="JACGQI010000028">
    <property type="protein sequence ID" value="MBF2231100.1"/>
    <property type="molecule type" value="Genomic_DNA"/>
</dbReference>
<dbReference type="OrthoDB" id="680500at2"/>
<sequence>MKNFKVQEAKETPLSAQNANVFIKCVKKYNWLKDIIINGYFQYRYVTEEVEYLNIETTDLSGKRIPIEDITFPMLCFCDIPLNQLKDHNKWYGDYAICMKKSWGVNKNLQPLHYVSNTSEYIKMYQEVFNNIVNKPDTDEKVYEFIFASLFFLKHFKGSQYCEKTDKIEEKIFMDEQEWRSIKLVDEDLDPFYINENSDSKRNYYNEALTKLSSNKLEFNCEDIRYIIVEKEEDVIQLINDINCSNYDDQEKSLLISKISVLNHLREDFM</sequence>
<protein>
    <submittedName>
        <fullName evidence="1">Uncharacterized protein</fullName>
    </submittedName>
</protein>
<dbReference type="Proteomes" id="UP000648077">
    <property type="component" value="Unassembled WGS sequence"/>
</dbReference>
<name>A0A509LPJ3_STAEP</name>